<evidence type="ECO:0000256" key="2">
    <source>
        <dbReference type="SAM" id="MobiDB-lite"/>
    </source>
</evidence>
<dbReference type="InterPro" id="IPR016024">
    <property type="entry name" value="ARM-type_fold"/>
</dbReference>
<feature type="compositionally biased region" description="Low complexity" evidence="2">
    <location>
        <begin position="2124"/>
        <end position="2135"/>
    </location>
</feature>
<dbReference type="Pfam" id="PF25468">
    <property type="entry name" value="HEAT_HEATR5A"/>
    <property type="match status" value="1"/>
</dbReference>
<dbReference type="InterPro" id="IPR057981">
    <property type="entry name" value="TPR_LAA1-like_C"/>
</dbReference>
<accession>A0A507BMZ7</accession>
<feature type="region of interest" description="Disordered" evidence="2">
    <location>
        <begin position="1255"/>
        <end position="1303"/>
    </location>
</feature>
<comment type="caution">
    <text evidence="4">The sequence shown here is derived from an EMBL/GenBank/DDBJ whole genome shotgun (WGS) entry which is preliminary data.</text>
</comment>
<dbReference type="GO" id="GO:0005829">
    <property type="term" value="C:cytosol"/>
    <property type="evidence" value="ECO:0007669"/>
    <property type="project" value="GOC"/>
</dbReference>
<evidence type="ECO:0000259" key="3">
    <source>
        <dbReference type="Pfam" id="PF25808"/>
    </source>
</evidence>
<feature type="region of interest" description="Disordered" evidence="2">
    <location>
        <begin position="2118"/>
        <end position="2147"/>
    </location>
</feature>
<organism evidence="4 5">
    <name type="scientific">Synchytrium microbalum</name>
    <dbReference type="NCBI Taxonomy" id="1806994"/>
    <lineage>
        <taxon>Eukaryota</taxon>
        <taxon>Fungi</taxon>
        <taxon>Fungi incertae sedis</taxon>
        <taxon>Chytridiomycota</taxon>
        <taxon>Chytridiomycota incertae sedis</taxon>
        <taxon>Chytridiomycetes</taxon>
        <taxon>Synchytriales</taxon>
        <taxon>Synchytriaceae</taxon>
        <taxon>Synchytrium</taxon>
    </lineage>
</organism>
<dbReference type="GO" id="GO:0016020">
    <property type="term" value="C:membrane"/>
    <property type="evidence" value="ECO:0007669"/>
    <property type="project" value="TreeGrafter"/>
</dbReference>
<dbReference type="GO" id="GO:0005794">
    <property type="term" value="C:Golgi apparatus"/>
    <property type="evidence" value="ECO:0007669"/>
    <property type="project" value="TreeGrafter"/>
</dbReference>
<reference evidence="4 5" key="1">
    <citation type="journal article" date="2019" name="Sci. Rep.">
        <title>Comparative genomics of chytrid fungi reveal insights into the obligate biotrophic and pathogenic lifestyle of Synchytrium endobioticum.</title>
        <authorList>
            <person name="van de Vossenberg B.T.L.H."/>
            <person name="Warris S."/>
            <person name="Nguyen H.D.T."/>
            <person name="van Gent-Pelzer M.P.E."/>
            <person name="Joly D.L."/>
            <person name="van de Geest H.C."/>
            <person name="Bonants P.J.M."/>
            <person name="Smith D.S."/>
            <person name="Levesque C.A."/>
            <person name="van der Lee T.A.J."/>
        </authorList>
    </citation>
    <scope>NUCLEOTIDE SEQUENCE [LARGE SCALE GENOMIC DNA]</scope>
    <source>
        <strain evidence="4 5">JEL517</strain>
    </source>
</reference>
<comment type="similarity">
    <text evidence="1">Belongs to the HEATR5 family.</text>
</comment>
<dbReference type="STRING" id="1806994.A0A507BMZ7"/>
<feature type="domain" description="LAA1-like C-terminal TPR repeats" evidence="3">
    <location>
        <begin position="1923"/>
        <end position="2106"/>
    </location>
</feature>
<proteinExistence type="inferred from homology"/>
<dbReference type="InterPro" id="IPR046837">
    <property type="entry name" value="Laa1/Sip1/HEATR5-like_HEAT"/>
</dbReference>
<dbReference type="GO" id="GO:0042147">
    <property type="term" value="P:retrograde transport, endosome to Golgi"/>
    <property type="evidence" value="ECO:0007669"/>
    <property type="project" value="TreeGrafter"/>
</dbReference>
<dbReference type="GO" id="GO:0008104">
    <property type="term" value="P:intracellular protein localization"/>
    <property type="evidence" value="ECO:0007669"/>
    <property type="project" value="TreeGrafter"/>
</dbReference>
<dbReference type="GO" id="GO:0030139">
    <property type="term" value="C:endocytic vesicle"/>
    <property type="evidence" value="ECO:0007669"/>
    <property type="project" value="TreeGrafter"/>
</dbReference>
<keyword evidence="5" id="KW-1185">Reference proteome</keyword>
<gene>
    <name evidence="4" type="ORF">SmJEL517_g05169</name>
</gene>
<dbReference type="PANTHER" id="PTHR21663:SF0">
    <property type="entry name" value="HEAT REPEAT-CONTAINING PROTEIN 5B"/>
    <property type="match status" value="1"/>
</dbReference>
<feature type="compositionally biased region" description="Polar residues" evidence="2">
    <location>
        <begin position="1292"/>
        <end position="1303"/>
    </location>
</feature>
<evidence type="ECO:0000313" key="5">
    <source>
        <dbReference type="Proteomes" id="UP000319731"/>
    </source>
</evidence>
<dbReference type="RefSeq" id="XP_031022948.1">
    <property type="nucleotide sequence ID" value="XM_031171096.1"/>
</dbReference>
<dbReference type="Pfam" id="PF20210">
    <property type="entry name" value="Laa1_Sip1_HTR5"/>
    <property type="match status" value="1"/>
</dbReference>
<dbReference type="Pfam" id="PF25808">
    <property type="entry name" value="TPR_LAA1_C"/>
    <property type="match status" value="1"/>
</dbReference>
<dbReference type="PANTHER" id="PTHR21663">
    <property type="entry name" value="HYPOTHETICAL HEAT DOMAIN-CONTAINING"/>
    <property type="match status" value="1"/>
</dbReference>
<dbReference type="Gene3D" id="1.25.10.10">
    <property type="entry name" value="Leucine-rich Repeat Variant"/>
    <property type="match status" value="2"/>
</dbReference>
<dbReference type="GeneID" id="42006393"/>
<dbReference type="GO" id="GO:0006897">
    <property type="term" value="P:endocytosis"/>
    <property type="evidence" value="ECO:0007669"/>
    <property type="project" value="TreeGrafter"/>
</dbReference>
<dbReference type="EMBL" id="QEAO01000043">
    <property type="protein sequence ID" value="TPX31540.1"/>
    <property type="molecule type" value="Genomic_DNA"/>
</dbReference>
<feature type="region of interest" description="Disordered" evidence="2">
    <location>
        <begin position="270"/>
        <end position="294"/>
    </location>
</feature>
<dbReference type="OrthoDB" id="192608at2759"/>
<dbReference type="Proteomes" id="UP000319731">
    <property type="component" value="Unassembled WGS sequence"/>
</dbReference>
<dbReference type="InterPro" id="IPR040108">
    <property type="entry name" value="Laa1/Sip1/HEATR5"/>
</dbReference>
<dbReference type="SUPFAM" id="SSF48371">
    <property type="entry name" value="ARM repeat"/>
    <property type="match status" value="2"/>
</dbReference>
<name>A0A507BMZ7_9FUNG</name>
<evidence type="ECO:0000313" key="4">
    <source>
        <dbReference type="EMBL" id="TPX31540.1"/>
    </source>
</evidence>
<evidence type="ECO:0000256" key="1">
    <source>
        <dbReference type="ARBA" id="ARBA00008304"/>
    </source>
</evidence>
<dbReference type="InterPro" id="IPR011989">
    <property type="entry name" value="ARM-like"/>
</dbReference>
<protein>
    <recommendedName>
        <fullName evidence="3">LAA1-like C-terminal TPR repeats domain-containing protein</fullName>
    </recommendedName>
</protein>
<sequence>MAVPTARPESFSFDEAKITAAESPEKKEVVLFLWLSALERDLRTSNRDGIKPFQATIEKLLLKYICSTNPKPSGPIRQSMARCFVTLFTNGDSRTVFDTLTALQAVLAKKTEDPAVRLAVIHCVGVISESHGHRVLSLFAETLTSLTKLLKNAKEPDASSRVASRIPLRYACLMAMARSLRGCGRGANDTLLKDVNKYAKAGLTDKYIIIRGASAEVFQSIYRYATTTPPLKYEEYEVLMNQYSKSLEGTSSSVRRLIASTISSILVSSQSKPPLSKAPSKKLPTKVSSPTDATQTNLADKSILSIEEVAALITAQLVKASAREVKVGIIEAYAATLHELGFTFVENNYGVLVKHILDLSANPKLAASRTDSIFMRQICEFMLRDVIGKMLSETGQVNAVKELSFMYLKKWPAIMPTDVEPHRQSLICVLNEVAALLLDLGSAATAVQDFVVDPLTALINHPSASVNVALSWCLRCLGHAIPTQLPRLMHKLGGLVQREIPVLTSERPELIDRWVGWANCLAGVIGVVSSRSLYVSFDMAAKIFVVSTQLLKAVVNQKEVKDWKLVTAQSQVAWTLIGSLMTLGPNFVKVHLSQLLLIWKAIFSKVTGKEAPVIRTEAEWTYLLSSRDHALAALHSFLLFNRKELTSTDVSKRLVVCLNTVVGWLSTLPPTYPNALATPITGSASPQAASNSKLLDREHTVRRRVFECFTLLPPSTYETAFSVLIKATQDVFAREPEKLASLPPNGASPPVDKGGNIAIDTTCLTSLVRGLVINVSADSGAEDRGWTRAVMKDTDVQNLESALENPHPHATEYDPHCVYLYQPPQHISSSANQQQHSATYEVRFVRPSPVAPSIAVVDAAVELFALVFPLESATTQEGVLEQFIRTSKYTGAKMLPGKKLATQLNILVSVIGALKRIMVKQGSFASGRSAVAIRDLTDEALTSSEPAIRSAGSEVLGRLARTVGTAIFINPLIQGLVDQVVNNRDPVARSGYALALGYINSYVGGMAAASHIKTIVGILHSLASDPHPLVHTWALHALWLTVESSGLMYEPYVNSTLLTVAKLFMSDTHEVTNLAANQPNGDTNADVYPTFGRILHALVGVVGPELQDGKRVRELCFGLYEALRNDSDPFVVVEAIKCVQHFILFAPKHVDIGSLVPFLQVQMTGDYRSHGALMRKASVTCLYQLVQRNPESVLVAAVNNQLEEQLFALLDTEMDGTVRDEIRDILMGLLRHVAPTQPTRWLELCKGILSKSTSASSAAPASGGNQAAPTTAAPDAERDYDDEDGFGVSPRGSGTATPTVSAPQANPGLAGSFAAVALKLLVALLPRWRTQMFALACLRQIMTAAKSTGVKAHFDLEAARTAAFSVGANRADYLVTKLLDLVKMAFSASTGMVDALRLEGLLVLQDILEKFAETVDPDYEDHALLEQYQAQISAALAPNFAPETSPEVMSAACRVCAVYIGSGINKSFSALGRVLKVWAGTLDRCKETNDLDGDTASPHTALMLRLAILTAWADLQIASSKHYYLTEIVGPNLPVLVPLWMSVLRDHAKIKLETDMVSPLAAAATPDSGSSLYMYTSSTLDVVLPYYLKSWHVIMRAFTSLIDVRDDLIVAAVRKSDRAESDGPSNTYFVLYGLCVEAIANTGLKGGATQESNQIMESCLGSIGQLFKPKIAGNKFLTKGVFVETLSIFDRILQTEEVPIQLSVLTIVQRMVADYGDAYFLDDSEVYVTGNDTDFLTGNVVDPGPLSNTSRLYVTVRLLFNVFMYHVPSVSNNPTATLNAYRKVTSETATLMATALETLTALACSYGLSSVHKAELMPVLFYIYLALLDSEKFSSDVGPRVLVCLKACMENIHGCIIAPEEPVVSGVLQAALSTLLDTVTMELESCAELTDPFDPAMTKNCLLAITLITTTSPKLSHHPENQERLVEILRRLLNNSPVESLSFVALQCTKSLLALMARPEPESVAIGSMFSRLILPDVVAFAYSTGTVVCNSIVSPSPSRVSLLDDAVKCVLVLYAITDDRKKTALLPIIVPLLVSQVANIPENSPSTFANPAAANLHAFAVQHLLNLAGQQPAGFRSCIAALPEDRRIKLERAFRQNLSRSQTTDSSSRISISSTVAAAPIRSSTSSPEPQTTPKIQLKASFGNFS</sequence>
<feature type="compositionally biased region" description="Low complexity" evidence="2">
    <location>
        <begin position="1255"/>
        <end position="1268"/>
    </location>
</feature>